<gene>
    <name evidence="1" type="ORF">EDD74_10863</name>
</gene>
<comment type="caution">
    <text evidence="1">The sequence shown here is derived from an EMBL/GenBank/DDBJ whole genome shotgun (WGS) entry which is preliminary data.</text>
</comment>
<evidence type="ECO:0000313" key="2">
    <source>
        <dbReference type="Proteomes" id="UP000294613"/>
    </source>
</evidence>
<organism evidence="1 2">
    <name type="scientific">Faecalimonas umbilicata</name>
    <dbReference type="NCBI Taxonomy" id="1912855"/>
    <lineage>
        <taxon>Bacteria</taxon>
        <taxon>Bacillati</taxon>
        <taxon>Bacillota</taxon>
        <taxon>Clostridia</taxon>
        <taxon>Lachnospirales</taxon>
        <taxon>Lachnospiraceae</taxon>
        <taxon>Faecalimonas</taxon>
    </lineage>
</organism>
<proteinExistence type="predicted"/>
<evidence type="ECO:0000313" key="1">
    <source>
        <dbReference type="EMBL" id="TCS68485.1"/>
    </source>
</evidence>
<protein>
    <submittedName>
        <fullName evidence="1">Uncharacterized protein</fullName>
    </submittedName>
</protein>
<sequence>MDLTILAIGLLLGIGIPLRNRAIKKHRKNKKNTDKNHL</sequence>
<dbReference type="AlphaFoldDB" id="A0A4R3JPA3"/>
<dbReference type="Proteomes" id="UP000294613">
    <property type="component" value="Unassembled WGS sequence"/>
</dbReference>
<accession>A0A4R3JPA3</accession>
<reference evidence="1 2" key="1">
    <citation type="submission" date="2019-03" db="EMBL/GenBank/DDBJ databases">
        <title>Genomic Encyclopedia of Type Strains, Phase IV (KMG-IV): sequencing the most valuable type-strain genomes for metagenomic binning, comparative biology and taxonomic classification.</title>
        <authorList>
            <person name="Goeker M."/>
        </authorList>
    </citation>
    <scope>NUCLEOTIDE SEQUENCE [LARGE SCALE GENOMIC DNA]</scope>
    <source>
        <strain evidence="1 2">DSM 103426</strain>
    </source>
</reference>
<name>A0A4R3JPA3_9FIRM</name>
<dbReference type="EMBL" id="SLZV01000008">
    <property type="protein sequence ID" value="TCS68485.1"/>
    <property type="molecule type" value="Genomic_DNA"/>
</dbReference>